<evidence type="ECO:0000259" key="2">
    <source>
        <dbReference type="SMART" id="SM00363"/>
    </source>
</evidence>
<sequence>MTEAPDRLRIDKWLWHARFCKTRGLAATVVERGSVRVNGQRVVKPGRAIGPGDVLTLAIAGQVRVVRVLGCGTRRGPASEAQELYLSLDAGGGAEETGQIAAGSEIPPGSA</sequence>
<dbReference type="OrthoDB" id="9797176at2"/>
<dbReference type="Gene3D" id="3.10.290.10">
    <property type="entry name" value="RNA-binding S4 domain"/>
    <property type="match status" value="1"/>
</dbReference>
<dbReference type="RefSeq" id="WP_096431617.1">
    <property type="nucleotide sequence ID" value="NZ_NTJD01000003.1"/>
</dbReference>
<evidence type="ECO:0000313" key="3">
    <source>
        <dbReference type="EMBL" id="PCD77047.1"/>
    </source>
</evidence>
<dbReference type="EMBL" id="NTJD01000003">
    <property type="protein sequence ID" value="PCD77047.1"/>
    <property type="molecule type" value="Genomic_DNA"/>
</dbReference>
<dbReference type="InterPro" id="IPR002942">
    <property type="entry name" value="S4_RNA-bd"/>
</dbReference>
<evidence type="ECO:0000313" key="4">
    <source>
        <dbReference type="Proteomes" id="UP000243507"/>
    </source>
</evidence>
<proteinExistence type="predicted"/>
<dbReference type="Proteomes" id="UP000243507">
    <property type="component" value="Unassembled WGS sequence"/>
</dbReference>
<reference evidence="3 4" key="1">
    <citation type="submission" date="2017-09" db="EMBL/GenBank/DDBJ databases">
        <title>A multilocus sequence analysis scheme for characterization of bacteria in the genus Thioclava.</title>
        <authorList>
            <person name="Liu Y."/>
            <person name="Shao Z."/>
        </authorList>
    </citation>
    <scope>NUCLEOTIDE SEQUENCE [LARGE SCALE GENOMIC DNA]</scope>
    <source>
        <strain evidence="3 4">CAU 1312</strain>
    </source>
</reference>
<gene>
    <name evidence="3" type="ORF">CLN94_04525</name>
</gene>
<dbReference type="SUPFAM" id="SSF55174">
    <property type="entry name" value="Alpha-L RNA-binding motif"/>
    <property type="match status" value="1"/>
</dbReference>
<protein>
    <submittedName>
        <fullName evidence="3">RNA-binding protein</fullName>
    </submittedName>
</protein>
<keyword evidence="1" id="KW-0694">RNA-binding</keyword>
<keyword evidence="4" id="KW-1185">Reference proteome</keyword>
<dbReference type="SMART" id="SM00363">
    <property type="entry name" value="S4"/>
    <property type="match status" value="1"/>
</dbReference>
<feature type="domain" description="RNA-binding S4" evidence="2">
    <location>
        <begin position="8"/>
        <end position="71"/>
    </location>
</feature>
<name>A0A2A4CRE8_9RHOB</name>
<dbReference type="PROSITE" id="PS50889">
    <property type="entry name" value="S4"/>
    <property type="match status" value="1"/>
</dbReference>
<comment type="caution">
    <text evidence="3">The sequence shown here is derived from an EMBL/GenBank/DDBJ whole genome shotgun (WGS) entry which is preliminary data.</text>
</comment>
<dbReference type="InterPro" id="IPR036986">
    <property type="entry name" value="S4_RNA-bd_sf"/>
</dbReference>
<organism evidence="3 4">
    <name type="scientific">Pseudothioclava arenosa</name>
    <dbReference type="NCBI Taxonomy" id="1795308"/>
    <lineage>
        <taxon>Bacteria</taxon>
        <taxon>Pseudomonadati</taxon>
        <taxon>Pseudomonadota</taxon>
        <taxon>Alphaproteobacteria</taxon>
        <taxon>Rhodobacterales</taxon>
        <taxon>Paracoccaceae</taxon>
        <taxon>Pseudothioclava</taxon>
    </lineage>
</organism>
<dbReference type="CDD" id="cd00165">
    <property type="entry name" value="S4"/>
    <property type="match status" value="1"/>
</dbReference>
<dbReference type="Pfam" id="PF01479">
    <property type="entry name" value="S4"/>
    <property type="match status" value="1"/>
</dbReference>
<evidence type="ECO:0000256" key="1">
    <source>
        <dbReference type="PROSITE-ProRule" id="PRU00182"/>
    </source>
</evidence>
<dbReference type="AlphaFoldDB" id="A0A2A4CRE8"/>
<accession>A0A2A4CRE8</accession>
<dbReference type="GO" id="GO:0003723">
    <property type="term" value="F:RNA binding"/>
    <property type="evidence" value="ECO:0007669"/>
    <property type="project" value="UniProtKB-KW"/>
</dbReference>